<proteinExistence type="inferred from homology"/>
<sequence>MWKLFKHKLKRMFDSETLMDEVQPKNKMNSRNTNSVHTKMSYQYPKEKPFNFPVIPDSPKTESDYSHNSSDQLEKKRYVEDVQVNYRDSKEEKSCRKFEPSDVPSPIFGFNQRTKSINEVEEIPAYLRKKDTLVNEHEDMLIPVKEKSTVDSYNAHQDNLYPNNDEKIEVEKDSSNLKEVSSGTSQVEQKNETYFSKSETTSLNEEIINRDSTHNKEIKKREIEPKQDVNRGKKTAPFNVIMTPRDKKSRLVKQADAQKTQINNSEKQPPMYLLNDQLKRTHEDQTWVKQQTELLETTLKHFHVRAKVVNAMSGPAVTRFEIQPDPGVKVSKIKNLSDDIKLNMSARDIRMEAPIPGKNTIGIEIPNPVSQAVGLHEIFETRIFQDDSSPLLVALGLDIAGKAKVTDLKKMPHGLIAGATGSGKSVCINTILISLLYKASHEDVRFLLIDPKMVELAPYNDLPHLVSPVITDVKAATSALKWAVAEMEERYEKFVKEGARDIERYNQKMLTQNRNKEKLPYLVIVIDELADLMMAAPQDVEDAICRIAQKARACGIHLLLATQRPSVDVITGLIKANIPTRIAFSVSSQVDSRTILDSNGAEKLLGKGDMLFLENGVGQSVRIQGAFVSDEEIERVTNFVKKTAPPQYLFEQDQLLQILATDEDEGDEIYLEAVDFVVQQKGASASLLQRRFKIGYNRAARLIDHMEANGIISEQKGSKPRDILITTVELDQLLYGTSDNVDNNGKNTYYS</sequence>
<keyword evidence="10" id="KW-1185">Reference proteome</keyword>
<dbReference type="InterPro" id="IPR041027">
    <property type="entry name" value="FtsK_alpha"/>
</dbReference>
<dbReference type="InterPro" id="IPR002543">
    <property type="entry name" value="FtsK_dom"/>
</dbReference>
<dbReference type="SMART" id="SM00843">
    <property type="entry name" value="Ftsk_gamma"/>
    <property type="match status" value="1"/>
</dbReference>
<feature type="binding site" evidence="6">
    <location>
        <begin position="418"/>
        <end position="425"/>
    </location>
    <ligand>
        <name>ATP</name>
        <dbReference type="ChEBI" id="CHEBI:30616"/>
    </ligand>
</feature>
<evidence type="ECO:0000313" key="9">
    <source>
        <dbReference type="EMBL" id="MRH42822.1"/>
    </source>
</evidence>
<dbReference type="InterPro" id="IPR036388">
    <property type="entry name" value="WH-like_DNA-bd_sf"/>
</dbReference>
<dbReference type="RefSeq" id="WP_153736468.1">
    <property type="nucleotide sequence ID" value="NZ_WJNG01000007.1"/>
</dbReference>
<evidence type="ECO:0000256" key="7">
    <source>
        <dbReference type="SAM" id="MobiDB-lite"/>
    </source>
</evidence>
<protein>
    <submittedName>
        <fullName evidence="9">DNA translocase FtsK</fullName>
    </submittedName>
</protein>
<dbReference type="Gene3D" id="1.10.10.10">
    <property type="entry name" value="Winged helix-like DNA-binding domain superfamily/Winged helix DNA-binding domain"/>
    <property type="match status" value="1"/>
</dbReference>
<dbReference type="Pfam" id="PF01580">
    <property type="entry name" value="FtsK_SpoIIIE"/>
    <property type="match status" value="1"/>
</dbReference>
<dbReference type="InterPro" id="IPR027417">
    <property type="entry name" value="P-loop_NTPase"/>
</dbReference>
<keyword evidence="5" id="KW-0238">DNA-binding</keyword>
<dbReference type="Gene3D" id="3.30.980.40">
    <property type="match status" value="1"/>
</dbReference>
<evidence type="ECO:0000256" key="4">
    <source>
        <dbReference type="ARBA" id="ARBA00022840"/>
    </source>
</evidence>
<feature type="compositionally biased region" description="Polar residues" evidence="7">
    <location>
        <begin position="177"/>
        <end position="198"/>
    </location>
</feature>
<evidence type="ECO:0000259" key="8">
    <source>
        <dbReference type="PROSITE" id="PS50901"/>
    </source>
</evidence>
<evidence type="ECO:0000313" key="10">
    <source>
        <dbReference type="Proteomes" id="UP000799092"/>
    </source>
</evidence>
<gene>
    <name evidence="9" type="ORF">GH741_09005</name>
</gene>
<dbReference type="PANTHER" id="PTHR22683">
    <property type="entry name" value="SPORULATION PROTEIN RELATED"/>
    <property type="match status" value="1"/>
</dbReference>
<keyword evidence="3" id="KW-0159">Chromosome partition</keyword>
<dbReference type="EMBL" id="WJNG01000007">
    <property type="protein sequence ID" value="MRH42822.1"/>
    <property type="molecule type" value="Genomic_DNA"/>
</dbReference>
<dbReference type="InterPro" id="IPR003593">
    <property type="entry name" value="AAA+_ATPase"/>
</dbReference>
<comment type="caution">
    <text evidence="9">The sequence shown here is derived from an EMBL/GenBank/DDBJ whole genome shotgun (WGS) entry which is preliminary data.</text>
</comment>
<dbReference type="InterPro" id="IPR036390">
    <property type="entry name" value="WH_DNA-bd_sf"/>
</dbReference>
<dbReference type="OrthoDB" id="9807790at2"/>
<accession>A0A6A8DNK0</accession>
<evidence type="ECO:0000256" key="3">
    <source>
        <dbReference type="ARBA" id="ARBA00022829"/>
    </source>
</evidence>
<dbReference type="SUPFAM" id="SSF46785">
    <property type="entry name" value="Winged helix' DNA-binding domain"/>
    <property type="match status" value="1"/>
</dbReference>
<dbReference type="SUPFAM" id="SSF52540">
    <property type="entry name" value="P-loop containing nucleoside triphosphate hydrolases"/>
    <property type="match status" value="1"/>
</dbReference>
<keyword evidence="4 6" id="KW-0067">ATP-binding</keyword>
<reference evidence="9" key="1">
    <citation type="submission" date="2019-11" db="EMBL/GenBank/DDBJ databases">
        <authorList>
            <person name="Li J."/>
        </authorList>
    </citation>
    <scope>NUCLEOTIDE SEQUENCE</scope>
    <source>
        <strain evidence="9">B6B</strain>
    </source>
</reference>
<feature type="region of interest" description="Disordered" evidence="7">
    <location>
        <begin position="51"/>
        <end position="73"/>
    </location>
</feature>
<name>A0A6A8DNK0_9BACI</name>
<dbReference type="InterPro" id="IPR018541">
    <property type="entry name" value="Ftsk_gamma"/>
</dbReference>
<dbReference type="GO" id="GO:0005524">
    <property type="term" value="F:ATP binding"/>
    <property type="evidence" value="ECO:0007669"/>
    <property type="project" value="UniProtKB-UniRule"/>
</dbReference>
<evidence type="ECO:0000256" key="5">
    <source>
        <dbReference type="ARBA" id="ARBA00023125"/>
    </source>
</evidence>
<dbReference type="GO" id="GO:0003677">
    <property type="term" value="F:DNA binding"/>
    <property type="evidence" value="ECO:0007669"/>
    <property type="project" value="UniProtKB-KW"/>
</dbReference>
<dbReference type="SMART" id="SM00382">
    <property type="entry name" value="AAA"/>
    <property type="match status" value="1"/>
</dbReference>
<evidence type="ECO:0000256" key="1">
    <source>
        <dbReference type="ARBA" id="ARBA00006474"/>
    </source>
</evidence>
<comment type="similarity">
    <text evidence="1">Belongs to the FtsK/SpoIIIE/SftA family.</text>
</comment>
<dbReference type="Gene3D" id="3.40.50.300">
    <property type="entry name" value="P-loop containing nucleotide triphosphate hydrolases"/>
    <property type="match status" value="1"/>
</dbReference>
<dbReference type="Pfam" id="PF17854">
    <property type="entry name" value="FtsK_alpha"/>
    <property type="match status" value="1"/>
</dbReference>
<keyword evidence="2 6" id="KW-0547">Nucleotide-binding</keyword>
<feature type="region of interest" description="Disordered" evidence="7">
    <location>
        <begin position="173"/>
        <end position="198"/>
    </location>
</feature>
<feature type="domain" description="FtsK" evidence="8">
    <location>
        <begin position="400"/>
        <end position="593"/>
    </location>
</feature>
<dbReference type="PANTHER" id="PTHR22683:SF42">
    <property type="entry name" value="DNA TRANSLOCASE SFTA"/>
    <property type="match status" value="1"/>
</dbReference>
<dbReference type="Pfam" id="PF09397">
    <property type="entry name" value="FtsK_gamma"/>
    <property type="match status" value="1"/>
</dbReference>
<dbReference type="GO" id="GO:0007059">
    <property type="term" value="P:chromosome segregation"/>
    <property type="evidence" value="ECO:0007669"/>
    <property type="project" value="UniProtKB-KW"/>
</dbReference>
<evidence type="ECO:0000256" key="6">
    <source>
        <dbReference type="PROSITE-ProRule" id="PRU00289"/>
    </source>
</evidence>
<dbReference type="Proteomes" id="UP000799092">
    <property type="component" value="Unassembled WGS sequence"/>
</dbReference>
<dbReference type="CDD" id="cd01127">
    <property type="entry name" value="TrwB_TraG_TraD_VirD4"/>
    <property type="match status" value="1"/>
</dbReference>
<organism evidence="9 10">
    <name type="scientific">Aquibacillus halophilus</name>
    <dbReference type="NCBI Taxonomy" id="930132"/>
    <lineage>
        <taxon>Bacteria</taxon>
        <taxon>Bacillati</taxon>
        <taxon>Bacillota</taxon>
        <taxon>Bacilli</taxon>
        <taxon>Bacillales</taxon>
        <taxon>Bacillaceae</taxon>
        <taxon>Aquibacillus</taxon>
    </lineage>
</organism>
<dbReference type="PROSITE" id="PS50901">
    <property type="entry name" value="FTSK"/>
    <property type="match status" value="1"/>
</dbReference>
<dbReference type="AlphaFoldDB" id="A0A6A8DNK0"/>
<evidence type="ECO:0000256" key="2">
    <source>
        <dbReference type="ARBA" id="ARBA00022741"/>
    </source>
</evidence>
<dbReference type="InterPro" id="IPR050206">
    <property type="entry name" value="FtsK/SpoIIIE/SftA"/>
</dbReference>